<protein>
    <submittedName>
        <fullName evidence="1">Uncharacterized protein</fullName>
    </submittedName>
</protein>
<evidence type="ECO:0000313" key="1">
    <source>
        <dbReference type="EMBL" id="TGO72910.1"/>
    </source>
</evidence>
<proteinExistence type="predicted"/>
<dbReference type="EMBL" id="PQXM01000405">
    <property type="protein sequence ID" value="TGO72910.1"/>
    <property type="molecule type" value="Genomic_DNA"/>
</dbReference>
<sequence length="112" mass="12573">MDYCLWFTTLQEMIDDICASLPQYYGDAPKVHTSSGISGSPDHNFITGPLSISVVPHIAGRMTISNLQRDWIIGRCRVLGDKTGIQQMFTLADVLEKREMFSVYETCLAKNI</sequence>
<accession>A0A4Z1JN03</accession>
<dbReference type="Proteomes" id="UP000297229">
    <property type="component" value="Unassembled WGS sequence"/>
</dbReference>
<comment type="caution">
    <text evidence="1">The sequence shown here is derived from an EMBL/GenBank/DDBJ whole genome shotgun (WGS) entry which is preliminary data.</text>
</comment>
<name>A0A4Z1JN03_9HELO</name>
<dbReference type="STRING" id="278938.A0A4Z1JN03"/>
<reference evidence="1 2" key="1">
    <citation type="submission" date="2017-12" db="EMBL/GenBank/DDBJ databases">
        <title>Comparative genomics of Botrytis spp.</title>
        <authorList>
            <person name="Valero-Jimenez C.A."/>
            <person name="Tapia P."/>
            <person name="Veloso J."/>
            <person name="Silva-Moreno E."/>
            <person name="Staats M."/>
            <person name="Valdes J.H."/>
            <person name="Van Kan J.A.L."/>
        </authorList>
    </citation>
    <scope>NUCLEOTIDE SEQUENCE [LARGE SCALE GENOMIC DNA]</scope>
    <source>
        <strain evidence="1 2">Be9601</strain>
    </source>
</reference>
<evidence type="ECO:0000313" key="2">
    <source>
        <dbReference type="Proteomes" id="UP000297229"/>
    </source>
</evidence>
<organism evidence="1 2">
    <name type="scientific">Botrytis elliptica</name>
    <dbReference type="NCBI Taxonomy" id="278938"/>
    <lineage>
        <taxon>Eukaryota</taxon>
        <taxon>Fungi</taxon>
        <taxon>Dikarya</taxon>
        <taxon>Ascomycota</taxon>
        <taxon>Pezizomycotina</taxon>
        <taxon>Leotiomycetes</taxon>
        <taxon>Helotiales</taxon>
        <taxon>Sclerotiniaceae</taxon>
        <taxon>Botrytis</taxon>
    </lineage>
</organism>
<keyword evidence="2" id="KW-1185">Reference proteome</keyword>
<gene>
    <name evidence="1" type="ORF">BELL_0407g00020</name>
</gene>
<dbReference type="AlphaFoldDB" id="A0A4Z1JN03"/>